<proteinExistence type="inferred from homology"/>
<dbReference type="PANTHER" id="PTHR13489:SF0">
    <property type="entry name" value="MINI-CHROMOSOME MAINTENANCE COMPLEX-BINDING PROTEIN"/>
    <property type="match status" value="1"/>
</dbReference>
<gene>
    <name evidence="7" type="primary">MCMBP</name>
</gene>
<name>A0AAJ7WS22_PETMA</name>
<dbReference type="RefSeq" id="XP_032807875.1">
    <property type="nucleotide sequence ID" value="XM_032951984.1"/>
</dbReference>
<dbReference type="Proteomes" id="UP001318040">
    <property type="component" value="Chromosome 11"/>
</dbReference>
<keyword evidence="4" id="KW-0539">Nucleus</keyword>
<evidence type="ECO:0000256" key="1">
    <source>
        <dbReference type="ARBA" id="ARBA00004123"/>
    </source>
</evidence>
<keyword evidence="6" id="KW-1185">Reference proteome</keyword>
<organism evidence="6 7">
    <name type="scientific">Petromyzon marinus</name>
    <name type="common">Sea lamprey</name>
    <dbReference type="NCBI Taxonomy" id="7757"/>
    <lineage>
        <taxon>Eukaryota</taxon>
        <taxon>Metazoa</taxon>
        <taxon>Chordata</taxon>
        <taxon>Craniata</taxon>
        <taxon>Vertebrata</taxon>
        <taxon>Cyclostomata</taxon>
        <taxon>Hyperoartia</taxon>
        <taxon>Petromyzontiformes</taxon>
        <taxon>Petromyzontidae</taxon>
        <taxon>Petromyzon</taxon>
    </lineage>
</organism>
<feature type="compositionally biased region" description="Low complexity" evidence="5">
    <location>
        <begin position="174"/>
        <end position="192"/>
    </location>
</feature>
<evidence type="ECO:0000256" key="2">
    <source>
        <dbReference type="ARBA" id="ARBA00007925"/>
    </source>
</evidence>
<dbReference type="AlphaFoldDB" id="A0AAJ7WS22"/>
<dbReference type="KEGG" id="pmrn:116941204"/>
<evidence type="ECO:0000256" key="3">
    <source>
        <dbReference type="ARBA" id="ARBA00015405"/>
    </source>
</evidence>
<evidence type="ECO:0000313" key="7">
    <source>
        <dbReference type="RefSeq" id="XP_032807875.1"/>
    </source>
</evidence>
<dbReference type="GO" id="GO:0006261">
    <property type="term" value="P:DNA-templated DNA replication"/>
    <property type="evidence" value="ECO:0007669"/>
    <property type="project" value="TreeGrafter"/>
</dbReference>
<dbReference type="PANTHER" id="PTHR13489">
    <property type="entry name" value="MINI-CHROMOSOME MAINTENANCE COMPLEX-BINDING PROTEIN"/>
    <property type="match status" value="1"/>
</dbReference>
<evidence type="ECO:0000313" key="6">
    <source>
        <dbReference type="Proteomes" id="UP001318040"/>
    </source>
</evidence>
<dbReference type="GO" id="GO:0005634">
    <property type="term" value="C:nucleus"/>
    <property type="evidence" value="ECO:0007669"/>
    <property type="project" value="UniProtKB-SubCell"/>
</dbReference>
<accession>A0AAJ7WS22</accession>
<feature type="region of interest" description="Disordered" evidence="5">
    <location>
        <begin position="156"/>
        <end position="213"/>
    </location>
</feature>
<comment type="similarity">
    <text evidence="2">Belongs to the MCMBP family.</text>
</comment>
<evidence type="ECO:0000256" key="5">
    <source>
        <dbReference type="SAM" id="MobiDB-lite"/>
    </source>
</evidence>
<dbReference type="CTD" id="79892"/>
<evidence type="ECO:0000256" key="4">
    <source>
        <dbReference type="ARBA" id="ARBA00023242"/>
    </source>
</evidence>
<protein>
    <recommendedName>
        <fullName evidence="3">Mini-chromosome maintenance complex-binding protein</fullName>
    </recommendedName>
</protein>
<dbReference type="InterPro" id="IPR019140">
    <property type="entry name" value="MCM_complex-bd"/>
</dbReference>
<sequence length="635" mass="69229">MPTADDWLLNPLGLVEGLFAQHGPTTDWEKMAVSYFANKLQDGSVAEMVPSLNDVPLQQLKSGGVARFRCMVQDMFDPEFYLRVFEVQGPDAQTAVLRCGKYRDIAACGPQQQVNLESPRNVTADRQTFYCVPVPGEAAWVKEKFARRATSRASASTSYSVQRNKRSLEEAESSPHAQHAGPAGAAGLPLSQSPQAKRKQTLRAPPGGAPGGCLPSADLNFPLASETGPACIVKVYEDWDSIKLNDVVEVFGILSMDPELGLQQDSSGGTGEAMASGGMADAEMETGEAGQGDDESHRCLPASLVPRLHALTMRKLTHVNPLLPADLHPVCGSLLAEAKSVRSELLGALSHALLGDELAAEYLLLHLVSSVYARRDVMPLGKFSLNLSGCPCNPAFTQELYLLLQQLVTTSHRLPMSLGAMNGARLAPCKDYAQNRLRTGALQLPGGASLFLDETELQPGQLDAMGVRNVTALGNVISWQKVDYDFSFHQVEFPCNLNVLVVSEGRSLLPSDCQMRLAPAPVPADPAAYFTALRTSLSPALLDRIRSYLTLARLSDYSIGDEVSKAVEEDFVEMRREDPQVTGDDLHLLLVVARLLSLSVGQTGLTRERWQRARHLEMQRRQRIKRNDLTHGHEQ</sequence>
<comment type="subcellular location">
    <subcellularLocation>
        <location evidence="1">Nucleus</location>
    </subcellularLocation>
</comment>
<dbReference type="Pfam" id="PF09739">
    <property type="entry name" value="MCM_bind"/>
    <property type="match status" value="1"/>
</dbReference>
<dbReference type="GO" id="GO:0003682">
    <property type="term" value="F:chromatin binding"/>
    <property type="evidence" value="ECO:0007669"/>
    <property type="project" value="TreeGrafter"/>
</dbReference>
<reference evidence="7" key="1">
    <citation type="submission" date="2025-08" db="UniProtKB">
        <authorList>
            <consortium name="RefSeq"/>
        </authorList>
    </citation>
    <scope>IDENTIFICATION</scope>
    <source>
        <tissue evidence="7">Sperm</tissue>
    </source>
</reference>